<dbReference type="PANTHER" id="PTHR12756">
    <property type="entry name" value="CYTOSOLIC CARBOXYPEPTIDASE"/>
    <property type="match status" value="1"/>
</dbReference>
<dbReference type="InterPro" id="IPR000834">
    <property type="entry name" value="Peptidase_M14"/>
</dbReference>
<evidence type="ECO:0000259" key="4">
    <source>
        <dbReference type="PROSITE" id="PS52035"/>
    </source>
</evidence>
<dbReference type="SUPFAM" id="SSF53187">
    <property type="entry name" value="Zn-dependent exopeptidases"/>
    <property type="match status" value="1"/>
</dbReference>
<dbReference type="GO" id="GO:0008270">
    <property type="term" value="F:zinc ion binding"/>
    <property type="evidence" value="ECO:0007669"/>
    <property type="project" value="InterPro"/>
</dbReference>
<name>A0A0N5AU35_9BILA</name>
<dbReference type="WBParaSite" id="SMUV_0000835801-mRNA-1">
    <property type="protein sequence ID" value="SMUV_0000835801-mRNA-1"/>
    <property type="gene ID" value="SMUV_0000835801"/>
</dbReference>
<comment type="cofactor">
    <cofactor evidence="1">
        <name>Zn(2+)</name>
        <dbReference type="ChEBI" id="CHEBI:29105"/>
    </cofactor>
</comment>
<evidence type="ECO:0000256" key="2">
    <source>
        <dbReference type="ARBA" id="ARBA00005988"/>
    </source>
</evidence>
<dbReference type="Pfam" id="PF00246">
    <property type="entry name" value="Peptidase_M14"/>
    <property type="match status" value="1"/>
</dbReference>
<proteinExistence type="inferred from homology"/>
<dbReference type="InterPro" id="IPR040626">
    <property type="entry name" value="Pepdidase_M14_N"/>
</dbReference>
<dbReference type="PROSITE" id="PS52035">
    <property type="entry name" value="PEPTIDASE_M14"/>
    <property type="match status" value="1"/>
</dbReference>
<dbReference type="Pfam" id="PF18027">
    <property type="entry name" value="Pepdidase_M14_N"/>
    <property type="match status" value="1"/>
</dbReference>
<dbReference type="GO" id="GO:0004181">
    <property type="term" value="F:metallocarboxypeptidase activity"/>
    <property type="evidence" value="ECO:0007669"/>
    <property type="project" value="InterPro"/>
</dbReference>
<evidence type="ECO:0000256" key="3">
    <source>
        <dbReference type="PROSITE-ProRule" id="PRU01379"/>
    </source>
</evidence>
<dbReference type="PANTHER" id="PTHR12756:SF11">
    <property type="entry name" value="CYTOSOLIC CARBOXYPEPTIDASE 1"/>
    <property type="match status" value="1"/>
</dbReference>
<dbReference type="Gene3D" id="3.40.630.10">
    <property type="entry name" value="Zn peptidases"/>
    <property type="match status" value="1"/>
</dbReference>
<evidence type="ECO:0000313" key="5">
    <source>
        <dbReference type="Proteomes" id="UP000046393"/>
    </source>
</evidence>
<comment type="similarity">
    <text evidence="2 3">Belongs to the peptidase M14 family.</text>
</comment>
<dbReference type="Gene3D" id="2.60.40.3120">
    <property type="match status" value="1"/>
</dbReference>
<dbReference type="InterPro" id="IPR050821">
    <property type="entry name" value="Cytosolic_carboxypeptidase"/>
</dbReference>
<feature type="domain" description="Peptidase M14" evidence="4">
    <location>
        <begin position="420"/>
        <end position="705"/>
    </location>
</feature>
<evidence type="ECO:0000256" key="1">
    <source>
        <dbReference type="ARBA" id="ARBA00001947"/>
    </source>
</evidence>
<dbReference type="AlphaFoldDB" id="A0A0N5AU35"/>
<feature type="active site" description="Proton donor/acceptor" evidence="3">
    <location>
        <position position="666"/>
    </location>
</feature>
<dbReference type="STRING" id="451379.A0A0N5AU35"/>
<sequence>MTKGVTEVCEHCLCANASECTQPNQEQHNLPLHQLQDSLCVLCVKCLPLRQFSIHPLLALPITFDLPKTCETSTGQMAKSYENYSVRTNDETENARQEFFCGSSRSDVTCSSKATSSKASAELSSAYANSFGRKVLELEASYMHLFSEMNETGVTTVNTADFRLQNNSMKLPNQKVYGVVSFVKVAFPELVFGTDDSSRNLLNSDSALNRDSRVQQVLQCRCNSDYTDSVVYDLDELIDKSQQPPLKELSNDDINRFGKTDPLINHLLFESRFEGGNLRRATQVGERHYELILSPDFNQKKPHFQWFYFEVSNVRANVPYVFEIINCIKSASMFSSGMQPVLFSVADYVKKNCGWIRAGSSICYYRNIYSSSVTETTITKKKNSNVAKKRKSGDVRSYYTTKFEMVFKNEGDICYIAYHYPYTYSFLLGSLNRMINSARLLSKNIIALSEHLCYSLAGHSVPLVTITGAGSACDIRKRDVVVFFARVHPGESNSSWIMHGVLEYLLGQSTEAVELREQFVFKLIPMLNPDGVVNGSHRCSLAGVDLNRVWDEPLSKLHPTIYHTKGIIEYLVSVLKKPPILVVDFHGHSRRFNVFMYGNNPEESWKASDHTIKHNQEFLFLPEVLAEKSQLFSLMDCAYGITEGKETSARVVLWRQLHLSQMYTMEASYCGFDQGTHAGNQISTWHLKQLGRDLCESVALLKVRLDTSSEKAAGRPNEITKKLKKSNRFGSERNEEACV</sequence>
<protein>
    <submittedName>
        <fullName evidence="6">Cytosolic carboxypeptidase 6</fullName>
    </submittedName>
</protein>
<dbReference type="Proteomes" id="UP000046393">
    <property type="component" value="Unplaced"/>
</dbReference>
<accession>A0A0N5AU35</accession>
<reference evidence="6" key="1">
    <citation type="submission" date="2017-02" db="UniProtKB">
        <authorList>
            <consortium name="WormBaseParasite"/>
        </authorList>
    </citation>
    <scope>IDENTIFICATION</scope>
</reference>
<organism evidence="5 6">
    <name type="scientific">Syphacia muris</name>
    <dbReference type="NCBI Taxonomy" id="451379"/>
    <lineage>
        <taxon>Eukaryota</taxon>
        <taxon>Metazoa</taxon>
        <taxon>Ecdysozoa</taxon>
        <taxon>Nematoda</taxon>
        <taxon>Chromadorea</taxon>
        <taxon>Rhabditida</taxon>
        <taxon>Spirurina</taxon>
        <taxon>Oxyuridomorpha</taxon>
        <taxon>Oxyuroidea</taxon>
        <taxon>Oxyuridae</taxon>
        <taxon>Syphacia</taxon>
    </lineage>
</organism>
<keyword evidence="5" id="KW-1185">Reference proteome</keyword>
<evidence type="ECO:0000313" key="6">
    <source>
        <dbReference type="WBParaSite" id="SMUV_0000835801-mRNA-1"/>
    </source>
</evidence>
<dbReference type="GO" id="GO:0006508">
    <property type="term" value="P:proteolysis"/>
    <property type="evidence" value="ECO:0007669"/>
    <property type="project" value="InterPro"/>
</dbReference>